<keyword evidence="6" id="KW-0862">Zinc</keyword>
<evidence type="ECO:0000256" key="3">
    <source>
        <dbReference type="ARBA" id="ARBA00022679"/>
    </source>
</evidence>
<comment type="catalytic activity">
    <reaction evidence="7">
        <text>adenosine + H2O + H(+) = inosine + NH4(+)</text>
        <dbReference type="Rhea" id="RHEA:24408"/>
        <dbReference type="ChEBI" id="CHEBI:15377"/>
        <dbReference type="ChEBI" id="CHEBI:15378"/>
        <dbReference type="ChEBI" id="CHEBI:16335"/>
        <dbReference type="ChEBI" id="CHEBI:17596"/>
        <dbReference type="ChEBI" id="CHEBI:28938"/>
        <dbReference type="EC" id="3.5.4.4"/>
    </reaction>
    <physiologicalReaction direction="left-to-right" evidence="7">
        <dbReference type="Rhea" id="RHEA:24409"/>
    </physiologicalReaction>
</comment>
<dbReference type="GO" id="GO:0016787">
    <property type="term" value="F:hydrolase activity"/>
    <property type="evidence" value="ECO:0007669"/>
    <property type="project" value="UniProtKB-KW"/>
</dbReference>
<dbReference type="InterPro" id="IPR038371">
    <property type="entry name" value="Cu_polyphenol_OxRdtase_sf"/>
</dbReference>
<comment type="caution">
    <text evidence="11">The sequence shown here is derived from an EMBL/GenBank/DDBJ whole genome shotgun (WGS) entry which is preliminary data.</text>
</comment>
<evidence type="ECO:0000256" key="8">
    <source>
        <dbReference type="ARBA" id="ARBA00048968"/>
    </source>
</evidence>
<dbReference type="SUPFAM" id="SSF64438">
    <property type="entry name" value="CNF1/YfiH-like putative cysteine hydrolases"/>
    <property type="match status" value="1"/>
</dbReference>
<dbReference type="RefSeq" id="WP_018576905.1">
    <property type="nucleotide sequence ID" value="NZ_KB892393.1"/>
</dbReference>
<comment type="similarity">
    <text evidence="2 10">Belongs to the purine nucleoside phosphorylase YfiH/LACC1 family.</text>
</comment>
<dbReference type="AlphaFoldDB" id="A0A0W0YQR1"/>
<dbReference type="GO" id="GO:0005507">
    <property type="term" value="F:copper ion binding"/>
    <property type="evidence" value="ECO:0007669"/>
    <property type="project" value="TreeGrafter"/>
</dbReference>
<evidence type="ECO:0000256" key="10">
    <source>
        <dbReference type="RuleBase" id="RU361274"/>
    </source>
</evidence>
<dbReference type="PANTHER" id="PTHR30616:SF2">
    <property type="entry name" value="PURINE NUCLEOSIDE PHOSPHORYLASE LACC1"/>
    <property type="match status" value="1"/>
</dbReference>
<sequence length="245" mass="27384">MSTKSANWPAPANVSAVTTTRVQGFSQAPYDQNNLGLHVGDNDLHVMKNRQQLSELLNLPAEPIWLEQTHSTTCIIAEKESNRNADAAVTRSFLHPLVIMTADCLPIMLCNKQGDEIAAIHAGWRGLCNGIVENTLSKMDSNPSELLAWIGPAICGKCYEVGEEMYSAFTSKYPQSNRSFKPVQSKWMANLPEIAEMVLNLQGVNAVYQSDLCTFELKNQFYSYRREPQTGRIGTLIWFNNQPQD</sequence>
<evidence type="ECO:0000256" key="2">
    <source>
        <dbReference type="ARBA" id="ARBA00007353"/>
    </source>
</evidence>
<dbReference type="GO" id="GO:0017061">
    <property type="term" value="F:S-methyl-5-thioadenosine phosphorylase activity"/>
    <property type="evidence" value="ECO:0007669"/>
    <property type="project" value="UniProtKB-EC"/>
</dbReference>
<dbReference type="PANTHER" id="PTHR30616">
    <property type="entry name" value="UNCHARACTERIZED PROTEIN YFIH"/>
    <property type="match status" value="1"/>
</dbReference>
<keyword evidence="3" id="KW-0808">Transferase</keyword>
<evidence type="ECO:0000256" key="9">
    <source>
        <dbReference type="ARBA" id="ARBA00049893"/>
    </source>
</evidence>
<evidence type="ECO:0000313" key="11">
    <source>
        <dbReference type="EMBL" id="KTD59227.1"/>
    </source>
</evidence>
<organism evidence="11 12">
    <name type="scientific">Legionella shakespearei DSM 23087</name>
    <dbReference type="NCBI Taxonomy" id="1122169"/>
    <lineage>
        <taxon>Bacteria</taxon>
        <taxon>Pseudomonadati</taxon>
        <taxon>Pseudomonadota</taxon>
        <taxon>Gammaproteobacteria</taxon>
        <taxon>Legionellales</taxon>
        <taxon>Legionellaceae</taxon>
        <taxon>Legionella</taxon>
    </lineage>
</organism>
<proteinExistence type="inferred from homology"/>
<protein>
    <recommendedName>
        <fullName evidence="10">Purine nucleoside phosphorylase</fullName>
    </recommendedName>
</protein>
<evidence type="ECO:0000256" key="5">
    <source>
        <dbReference type="ARBA" id="ARBA00022801"/>
    </source>
</evidence>
<dbReference type="OrthoDB" id="4279at2"/>
<dbReference type="InterPro" id="IPR011324">
    <property type="entry name" value="Cytotoxic_necrot_fac-like_cat"/>
</dbReference>
<evidence type="ECO:0000256" key="4">
    <source>
        <dbReference type="ARBA" id="ARBA00022723"/>
    </source>
</evidence>
<keyword evidence="5" id="KW-0378">Hydrolase</keyword>
<evidence type="ECO:0000256" key="7">
    <source>
        <dbReference type="ARBA" id="ARBA00047989"/>
    </source>
</evidence>
<reference evidence="11 12" key="1">
    <citation type="submission" date="2015-11" db="EMBL/GenBank/DDBJ databases">
        <title>Genomic analysis of 38 Legionella species identifies large and diverse effector repertoires.</title>
        <authorList>
            <person name="Burstein D."/>
            <person name="Amaro F."/>
            <person name="Zusman T."/>
            <person name="Lifshitz Z."/>
            <person name="Cohen O."/>
            <person name="Gilbert J.A."/>
            <person name="Pupko T."/>
            <person name="Shuman H.A."/>
            <person name="Segal G."/>
        </authorList>
    </citation>
    <scope>NUCLEOTIDE SEQUENCE [LARGE SCALE GENOMIC DNA]</scope>
    <source>
        <strain evidence="11 12">ATCC 49655</strain>
    </source>
</reference>
<accession>A0A0W0YQR1</accession>
<dbReference type="NCBIfam" id="TIGR00726">
    <property type="entry name" value="peptidoglycan editing factor PgeF"/>
    <property type="match status" value="1"/>
</dbReference>
<keyword evidence="4" id="KW-0479">Metal-binding</keyword>
<evidence type="ECO:0000256" key="6">
    <source>
        <dbReference type="ARBA" id="ARBA00022833"/>
    </source>
</evidence>
<comment type="catalytic activity">
    <reaction evidence="9">
        <text>S-methyl-5'-thioadenosine + phosphate = 5-(methylsulfanyl)-alpha-D-ribose 1-phosphate + adenine</text>
        <dbReference type="Rhea" id="RHEA:11852"/>
        <dbReference type="ChEBI" id="CHEBI:16708"/>
        <dbReference type="ChEBI" id="CHEBI:17509"/>
        <dbReference type="ChEBI" id="CHEBI:43474"/>
        <dbReference type="ChEBI" id="CHEBI:58533"/>
        <dbReference type="EC" id="2.4.2.28"/>
    </reaction>
    <physiologicalReaction direction="left-to-right" evidence="9">
        <dbReference type="Rhea" id="RHEA:11853"/>
    </physiologicalReaction>
</comment>
<name>A0A0W0YQR1_9GAMM</name>
<dbReference type="EMBL" id="LNYW01000049">
    <property type="protein sequence ID" value="KTD59227.1"/>
    <property type="molecule type" value="Genomic_DNA"/>
</dbReference>
<comment type="catalytic activity">
    <reaction evidence="1">
        <text>inosine + phosphate = alpha-D-ribose 1-phosphate + hypoxanthine</text>
        <dbReference type="Rhea" id="RHEA:27646"/>
        <dbReference type="ChEBI" id="CHEBI:17368"/>
        <dbReference type="ChEBI" id="CHEBI:17596"/>
        <dbReference type="ChEBI" id="CHEBI:43474"/>
        <dbReference type="ChEBI" id="CHEBI:57720"/>
        <dbReference type="EC" id="2.4.2.1"/>
    </reaction>
    <physiologicalReaction direction="left-to-right" evidence="1">
        <dbReference type="Rhea" id="RHEA:27647"/>
    </physiologicalReaction>
</comment>
<gene>
    <name evidence="11" type="primary">yfiH</name>
    <name evidence="11" type="ORF">Lsha_1923</name>
</gene>
<dbReference type="Proteomes" id="UP000054600">
    <property type="component" value="Unassembled WGS sequence"/>
</dbReference>
<dbReference type="PATRIC" id="fig|1122169.6.peg.2201"/>
<dbReference type="STRING" id="1122169.Lsha_1923"/>
<comment type="catalytic activity">
    <reaction evidence="8">
        <text>adenosine + phosphate = alpha-D-ribose 1-phosphate + adenine</text>
        <dbReference type="Rhea" id="RHEA:27642"/>
        <dbReference type="ChEBI" id="CHEBI:16335"/>
        <dbReference type="ChEBI" id="CHEBI:16708"/>
        <dbReference type="ChEBI" id="CHEBI:43474"/>
        <dbReference type="ChEBI" id="CHEBI:57720"/>
        <dbReference type="EC" id="2.4.2.1"/>
    </reaction>
    <physiologicalReaction direction="left-to-right" evidence="8">
        <dbReference type="Rhea" id="RHEA:27643"/>
    </physiologicalReaction>
</comment>
<keyword evidence="12" id="KW-1185">Reference proteome</keyword>
<evidence type="ECO:0000313" key="12">
    <source>
        <dbReference type="Proteomes" id="UP000054600"/>
    </source>
</evidence>
<dbReference type="Gene3D" id="3.60.140.10">
    <property type="entry name" value="CNF1/YfiH-like putative cysteine hydrolases"/>
    <property type="match status" value="1"/>
</dbReference>
<evidence type="ECO:0000256" key="1">
    <source>
        <dbReference type="ARBA" id="ARBA00000553"/>
    </source>
</evidence>
<dbReference type="Pfam" id="PF02578">
    <property type="entry name" value="Cu-oxidase_4"/>
    <property type="match status" value="1"/>
</dbReference>
<dbReference type="CDD" id="cd16833">
    <property type="entry name" value="YfiH"/>
    <property type="match status" value="1"/>
</dbReference>
<dbReference type="InterPro" id="IPR003730">
    <property type="entry name" value="Cu_polyphenol_OxRdtase"/>
</dbReference>
<dbReference type="eggNOG" id="COG1496">
    <property type="taxonomic scope" value="Bacteria"/>
</dbReference>